<evidence type="ECO:0000256" key="3">
    <source>
        <dbReference type="ARBA" id="ARBA00022692"/>
    </source>
</evidence>
<evidence type="ECO:0000256" key="11">
    <source>
        <dbReference type="SAM" id="Phobius"/>
    </source>
</evidence>
<gene>
    <name evidence="13" type="primary">hhla2</name>
</gene>
<evidence type="ECO:0000256" key="8">
    <source>
        <dbReference type="ARBA" id="ARBA00023170"/>
    </source>
</evidence>
<feature type="transmembrane region" description="Helical" evidence="11">
    <location>
        <begin position="322"/>
        <end position="342"/>
    </location>
</feature>
<dbReference type="PANTHER" id="PTHR25466:SF14">
    <property type="entry name" value="BUTYROPHILIN SUBFAMILY 2 MEMBER A2-LIKE-RELATED"/>
    <property type="match status" value="1"/>
</dbReference>
<dbReference type="AlphaFoldDB" id="A0A6I8Q1L4"/>
<dbReference type="FunCoup" id="A0A6I8Q1L4">
    <property type="interactions" value="37"/>
</dbReference>
<dbReference type="PROSITE" id="PS50835">
    <property type="entry name" value="IG_LIKE"/>
    <property type="match status" value="2"/>
</dbReference>
<keyword evidence="10" id="KW-0393">Immunoglobulin domain</keyword>
<keyword evidence="7" id="KW-1015">Disulfide bond</keyword>
<comment type="subcellular location">
    <subcellularLocation>
        <location evidence="1">Cell membrane</location>
        <topology evidence="1">Single-pass type I membrane protein</topology>
    </subcellularLocation>
</comment>
<dbReference type="Pfam" id="PF07686">
    <property type="entry name" value="V-set"/>
    <property type="match status" value="2"/>
</dbReference>
<evidence type="ECO:0000313" key="13">
    <source>
        <dbReference type="Ensembl" id="ENSXETP00000061365"/>
    </source>
</evidence>
<dbReference type="Gene3D" id="2.60.40.10">
    <property type="entry name" value="Immunoglobulins"/>
    <property type="match status" value="2"/>
</dbReference>
<dbReference type="GO" id="GO:0050863">
    <property type="term" value="P:regulation of T cell activation"/>
    <property type="evidence" value="ECO:0007669"/>
    <property type="project" value="UniProtKB-ARBA"/>
</dbReference>
<evidence type="ECO:0000256" key="2">
    <source>
        <dbReference type="ARBA" id="ARBA00022475"/>
    </source>
</evidence>
<dbReference type="InterPro" id="IPR036179">
    <property type="entry name" value="Ig-like_dom_sf"/>
</dbReference>
<evidence type="ECO:0000256" key="6">
    <source>
        <dbReference type="ARBA" id="ARBA00023136"/>
    </source>
</evidence>
<dbReference type="Xenbase" id="XB-GENE-999098">
    <property type="gene designation" value="hhla2"/>
</dbReference>
<evidence type="ECO:0000256" key="7">
    <source>
        <dbReference type="ARBA" id="ARBA00023157"/>
    </source>
</evidence>
<dbReference type="GO" id="GO:1903037">
    <property type="term" value="P:regulation of leukocyte cell-cell adhesion"/>
    <property type="evidence" value="ECO:0007669"/>
    <property type="project" value="UniProtKB-ARBA"/>
</dbReference>
<dbReference type="GeneTree" id="ENSGT00940000162944"/>
<organism evidence="13">
    <name type="scientific">Xenopus tropicalis</name>
    <name type="common">Western clawed frog</name>
    <name type="synonym">Silurana tropicalis</name>
    <dbReference type="NCBI Taxonomy" id="8364"/>
    <lineage>
        <taxon>Eukaryota</taxon>
        <taxon>Metazoa</taxon>
        <taxon>Chordata</taxon>
        <taxon>Craniata</taxon>
        <taxon>Vertebrata</taxon>
        <taxon>Euteleostomi</taxon>
        <taxon>Amphibia</taxon>
        <taxon>Batrachia</taxon>
        <taxon>Anura</taxon>
        <taxon>Pipoidea</taxon>
        <taxon>Pipidae</taxon>
        <taxon>Xenopodinae</taxon>
        <taxon>Xenopus</taxon>
        <taxon>Silurana</taxon>
    </lineage>
</organism>
<sequence>MKQQRDTHTCNTILRILTVFGCFAVHEQVDVLGQLHKDIILPCTFTPGEDVVIHWYKPNNHKQFLHIYINGKDQLEKQDNTYKGRTELFSSEINNGNASLLLRNIQESDANQYVCYVGTYTDKTEAIVKLNVAAFEENSMEYDAQKDSIRCYTRKATPAGSVTITWNTDKDVGKPEQTTDSSLEINSSSILQCIIHHSVLKISWTGKWEKKASNATEQESVKLGCDQSTDLGSNYSVTWSKNSSQVTEIASTNNLSEPFKITDFYKNRVHQTPGQPVLTLQDLHNEDNGVYQCTIKTQSSISITVINLSITHYPNVNNRHHYFFFAALVIILLLSFGFIFCAKNMKQGRETHVCHYIPPQ</sequence>
<evidence type="ECO:0000259" key="12">
    <source>
        <dbReference type="PROSITE" id="PS50835"/>
    </source>
</evidence>
<dbReference type="InterPro" id="IPR003598">
    <property type="entry name" value="Ig_sub2"/>
</dbReference>
<dbReference type="FunFam" id="2.60.40.10:FF:004387">
    <property type="match status" value="1"/>
</dbReference>
<keyword evidence="3 11" id="KW-0812">Transmembrane</keyword>
<dbReference type="InParanoid" id="A0A6I8Q1L4"/>
<dbReference type="InterPro" id="IPR013106">
    <property type="entry name" value="Ig_V-set"/>
</dbReference>
<dbReference type="Bgee" id="ENSXETG00000016135">
    <property type="expression patterns" value="Expressed in liver and 4 other cell types or tissues"/>
</dbReference>
<proteinExistence type="predicted"/>
<evidence type="ECO:0000256" key="1">
    <source>
        <dbReference type="ARBA" id="ARBA00004251"/>
    </source>
</evidence>
<dbReference type="InterPro" id="IPR007110">
    <property type="entry name" value="Ig-like_dom"/>
</dbReference>
<protein>
    <submittedName>
        <fullName evidence="13">HERV-H LTR-associating 2</fullName>
    </submittedName>
</protein>
<dbReference type="SUPFAM" id="SSF48726">
    <property type="entry name" value="Immunoglobulin"/>
    <property type="match status" value="2"/>
</dbReference>
<keyword evidence="5 11" id="KW-1133">Transmembrane helix</keyword>
<dbReference type="GO" id="GO:0005886">
    <property type="term" value="C:plasma membrane"/>
    <property type="evidence" value="ECO:0007669"/>
    <property type="project" value="UniProtKB-SubCell"/>
</dbReference>
<evidence type="ECO:0000256" key="4">
    <source>
        <dbReference type="ARBA" id="ARBA00022729"/>
    </source>
</evidence>
<feature type="domain" description="Ig-like" evidence="12">
    <location>
        <begin position="41"/>
        <end position="133"/>
    </location>
</feature>
<dbReference type="PANTHER" id="PTHR25466">
    <property type="entry name" value="T-LYMPHOCYTE ACTIVATION ANTIGEN"/>
    <property type="match status" value="1"/>
</dbReference>
<evidence type="ECO:0000256" key="10">
    <source>
        <dbReference type="ARBA" id="ARBA00023319"/>
    </source>
</evidence>
<reference evidence="13" key="1">
    <citation type="journal article" date="2010" name="Science">
        <title>The genome of the Western clawed frog Xenopus tropicalis.</title>
        <authorList>
            <person name="Hellsten U."/>
            <person name="Harland R.M."/>
            <person name="Gilchrist M.J."/>
            <person name="Hendrix D."/>
            <person name="Jurka J."/>
            <person name="Kapitonov V."/>
            <person name="Ovcharenko I."/>
            <person name="Putnam N.H."/>
            <person name="Shu S."/>
            <person name="Taher L."/>
            <person name="Blitz I.L."/>
            <person name="Blumberg B."/>
            <person name="Dichmann D.S."/>
            <person name="Dubchak I."/>
            <person name="Amaya E."/>
            <person name="Detter J.C."/>
            <person name="Fletcher R."/>
            <person name="Gerhard D.S."/>
            <person name="Goodstein D."/>
            <person name="Graves T."/>
            <person name="Grigoriev I.V."/>
            <person name="Grimwood J."/>
            <person name="Kawashima T."/>
            <person name="Lindquist E."/>
            <person name="Lucas S.M."/>
            <person name="Mead P.E."/>
            <person name="Mitros T."/>
            <person name="Ogino H."/>
            <person name="Ohta Y."/>
            <person name="Poliakov A.V."/>
            <person name="Pollet N."/>
            <person name="Robert J."/>
            <person name="Salamov A."/>
            <person name="Sater A.K."/>
            <person name="Schmutz J."/>
            <person name="Terry A."/>
            <person name="Vize P.D."/>
            <person name="Warren W.C."/>
            <person name="Wells D."/>
            <person name="Wills A."/>
            <person name="Wilson R.K."/>
            <person name="Zimmerman L.B."/>
            <person name="Zorn A.M."/>
            <person name="Grainger R."/>
            <person name="Grammer T."/>
            <person name="Khokha M.K."/>
            <person name="Richardson P.M."/>
            <person name="Rokhsar D.S."/>
        </authorList>
    </citation>
    <scope>NUCLEOTIDE SEQUENCE [LARGE SCALE GENOMIC DNA]</scope>
    <source>
        <strain evidence="13">Nigerian</strain>
    </source>
</reference>
<dbReference type="CDD" id="cd16091">
    <property type="entry name" value="IgV_HHLA2"/>
    <property type="match status" value="1"/>
</dbReference>
<dbReference type="InterPro" id="IPR013783">
    <property type="entry name" value="Ig-like_fold"/>
</dbReference>
<dbReference type="SMART" id="SM00408">
    <property type="entry name" value="IGc2"/>
    <property type="match status" value="2"/>
</dbReference>
<evidence type="ECO:0000256" key="5">
    <source>
        <dbReference type="ARBA" id="ARBA00022989"/>
    </source>
</evidence>
<dbReference type="FunFam" id="2.60.40.10:FF:000142">
    <property type="entry name" value="V-set domain-containing T-cell activation inhibitor 1"/>
    <property type="match status" value="1"/>
</dbReference>
<dbReference type="SMART" id="SM00406">
    <property type="entry name" value="IGv"/>
    <property type="match status" value="2"/>
</dbReference>
<keyword evidence="9" id="KW-0325">Glycoprotein</keyword>
<dbReference type="InterPro" id="IPR051713">
    <property type="entry name" value="T-cell_Activation_Regulation"/>
</dbReference>
<keyword evidence="6 11" id="KW-0472">Membrane</keyword>
<keyword evidence="2" id="KW-1003">Cell membrane</keyword>
<evidence type="ECO:0000256" key="9">
    <source>
        <dbReference type="ARBA" id="ARBA00023180"/>
    </source>
</evidence>
<keyword evidence="8" id="KW-0675">Receptor</keyword>
<name>A0A6I8Q1L4_XENTR</name>
<accession>A0A6I8Q1L4</accession>
<feature type="domain" description="Ig-like" evidence="12">
    <location>
        <begin position="175"/>
        <end position="304"/>
    </location>
</feature>
<dbReference type="Ensembl" id="ENSXETT00000063922">
    <property type="protein sequence ID" value="ENSXETP00000061365"/>
    <property type="gene ID" value="ENSXETG00000016135"/>
</dbReference>
<reference evidence="13" key="2">
    <citation type="submission" date="2020-05" db="UniProtKB">
        <authorList>
            <consortium name="Ensembl"/>
        </authorList>
    </citation>
    <scope>IDENTIFICATION</scope>
</reference>
<keyword evidence="4" id="KW-0732">Signal</keyword>
<dbReference type="SMART" id="SM00409">
    <property type="entry name" value="IG"/>
    <property type="match status" value="2"/>
</dbReference>
<dbReference type="InterPro" id="IPR003599">
    <property type="entry name" value="Ig_sub"/>
</dbReference>